<gene>
    <name evidence="3" type="ORF">CKAN_01971900</name>
</gene>
<protein>
    <submittedName>
        <fullName evidence="3">Zinc finger MYM-type protein 1-like protein</fullName>
    </submittedName>
</protein>
<dbReference type="AlphaFoldDB" id="A0A3S4PHM6"/>
<comment type="caution">
    <text evidence="3">The sequence shown here is derived from an EMBL/GenBank/DDBJ whole genome shotgun (WGS) entry which is preliminary data.</text>
</comment>
<proteinExistence type="predicted"/>
<evidence type="ECO:0000313" key="4">
    <source>
        <dbReference type="Proteomes" id="UP000283530"/>
    </source>
</evidence>
<dbReference type="Pfam" id="PF14291">
    <property type="entry name" value="DUF4371"/>
    <property type="match status" value="1"/>
</dbReference>
<evidence type="ECO:0000259" key="2">
    <source>
        <dbReference type="SMART" id="SM00597"/>
    </source>
</evidence>
<sequence length="111" mass="13265">MDQDQIRRAHLQKGPRQPRDHKLPFTKSAQDKRRFNSAWFKDYEHARHDAFITQGFRNWRKKERIGDHVGGPKSAHNQAYEKCQNLLNQKQHIETIIVQQSNQARTEYQIS</sequence>
<feature type="compositionally biased region" description="Basic and acidic residues" evidence="1">
    <location>
        <begin position="17"/>
        <end position="28"/>
    </location>
</feature>
<dbReference type="EMBL" id="QPKB01000008">
    <property type="protein sequence ID" value="RWR90617.1"/>
    <property type="molecule type" value="Genomic_DNA"/>
</dbReference>
<evidence type="ECO:0000313" key="3">
    <source>
        <dbReference type="EMBL" id="RWR90617.1"/>
    </source>
</evidence>
<name>A0A3S4PHM6_9MAGN</name>
<dbReference type="Proteomes" id="UP000283530">
    <property type="component" value="Unassembled WGS sequence"/>
</dbReference>
<accession>A0A3S4PHM6</accession>
<feature type="domain" description="TTF-type" evidence="2">
    <location>
        <begin position="31"/>
        <end position="99"/>
    </location>
</feature>
<reference evidence="3 4" key="1">
    <citation type="journal article" date="2019" name="Nat. Plants">
        <title>Stout camphor tree genome fills gaps in understanding of flowering plant genome evolution.</title>
        <authorList>
            <person name="Chaw S.M."/>
            <person name="Liu Y.C."/>
            <person name="Wu Y.W."/>
            <person name="Wang H.Y."/>
            <person name="Lin C.I."/>
            <person name="Wu C.S."/>
            <person name="Ke H.M."/>
            <person name="Chang L.Y."/>
            <person name="Hsu C.Y."/>
            <person name="Yang H.T."/>
            <person name="Sudianto E."/>
            <person name="Hsu M.H."/>
            <person name="Wu K.P."/>
            <person name="Wang L.N."/>
            <person name="Leebens-Mack J.H."/>
            <person name="Tsai I.J."/>
        </authorList>
    </citation>
    <scope>NUCLEOTIDE SEQUENCE [LARGE SCALE GENOMIC DNA]</scope>
    <source>
        <strain evidence="4">cv. Chaw 1501</strain>
        <tissue evidence="3">Young leaves</tissue>
    </source>
</reference>
<feature type="region of interest" description="Disordered" evidence="1">
    <location>
        <begin position="1"/>
        <end position="28"/>
    </location>
</feature>
<dbReference type="InterPro" id="IPR006580">
    <property type="entry name" value="Znf_TTF"/>
</dbReference>
<evidence type="ECO:0000256" key="1">
    <source>
        <dbReference type="SAM" id="MobiDB-lite"/>
    </source>
</evidence>
<keyword evidence="4" id="KW-1185">Reference proteome</keyword>
<organism evidence="3 4">
    <name type="scientific">Cinnamomum micranthum f. kanehirae</name>
    <dbReference type="NCBI Taxonomy" id="337451"/>
    <lineage>
        <taxon>Eukaryota</taxon>
        <taxon>Viridiplantae</taxon>
        <taxon>Streptophyta</taxon>
        <taxon>Embryophyta</taxon>
        <taxon>Tracheophyta</taxon>
        <taxon>Spermatophyta</taxon>
        <taxon>Magnoliopsida</taxon>
        <taxon>Magnoliidae</taxon>
        <taxon>Laurales</taxon>
        <taxon>Lauraceae</taxon>
        <taxon>Cinnamomum</taxon>
    </lineage>
</organism>
<dbReference type="SMART" id="SM00597">
    <property type="entry name" value="ZnF_TTF"/>
    <property type="match status" value="1"/>
</dbReference>
<dbReference type="InterPro" id="IPR025398">
    <property type="entry name" value="DUF4371"/>
</dbReference>